<protein>
    <submittedName>
        <fullName evidence="1">Uncharacterized protein</fullName>
    </submittedName>
</protein>
<evidence type="ECO:0000313" key="2">
    <source>
        <dbReference type="Proteomes" id="UP000076532"/>
    </source>
</evidence>
<accession>A0A167UXW4</accession>
<dbReference type="Proteomes" id="UP000076532">
    <property type="component" value="Unassembled WGS sequence"/>
</dbReference>
<dbReference type="AlphaFoldDB" id="A0A167UXW4"/>
<dbReference type="OrthoDB" id="10654947at2759"/>
<name>A0A167UXW4_9AGAM</name>
<dbReference type="EMBL" id="KV417923">
    <property type="protein sequence ID" value="KZP04425.1"/>
    <property type="molecule type" value="Genomic_DNA"/>
</dbReference>
<reference evidence="1 2" key="1">
    <citation type="journal article" date="2016" name="Mol. Biol. Evol.">
        <title>Comparative Genomics of Early-Diverging Mushroom-Forming Fungi Provides Insights into the Origins of Lignocellulose Decay Capabilities.</title>
        <authorList>
            <person name="Nagy L.G."/>
            <person name="Riley R."/>
            <person name="Tritt A."/>
            <person name="Adam C."/>
            <person name="Daum C."/>
            <person name="Floudas D."/>
            <person name="Sun H."/>
            <person name="Yadav J.S."/>
            <person name="Pangilinan J."/>
            <person name="Larsson K.H."/>
            <person name="Matsuura K."/>
            <person name="Barry K."/>
            <person name="Labutti K."/>
            <person name="Kuo R."/>
            <person name="Ohm R.A."/>
            <person name="Bhattacharya S.S."/>
            <person name="Shirouzu T."/>
            <person name="Yoshinaga Y."/>
            <person name="Martin F.M."/>
            <person name="Grigoriev I.V."/>
            <person name="Hibbett D.S."/>
        </authorList>
    </citation>
    <scope>NUCLEOTIDE SEQUENCE [LARGE SCALE GENOMIC DNA]</scope>
    <source>
        <strain evidence="1 2">CBS 109695</strain>
    </source>
</reference>
<gene>
    <name evidence="1" type="ORF">FIBSPDRAFT_941003</name>
</gene>
<keyword evidence="2" id="KW-1185">Reference proteome</keyword>
<organism evidence="1 2">
    <name type="scientific">Athelia psychrophila</name>
    <dbReference type="NCBI Taxonomy" id="1759441"/>
    <lineage>
        <taxon>Eukaryota</taxon>
        <taxon>Fungi</taxon>
        <taxon>Dikarya</taxon>
        <taxon>Basidiomycota</taxon>
        <taxon>Agaricomycotina</taxon>
        <taxon>Agaricomycetes</taxon>
        <taxon>Agaricomycetidae</taxon>
        <taxon>Atheliales</taxon>
        <taxon>Atheliaceae</taxon>
        <taxon>Athelia</taxon>
    </lineage>
</organism>
<proteinExistence type="predicted"/>
<sequence length="248" mass="27248">MSSSNQRDSRIFTGGAGQLVRFESDDIGLLFQPPLGAITHMRFLLRPDFYDALNETLIEASKTIRHLDIMFSSIQPTVPAISHITMPSLVIVDFMGTASLCLTLLGIIQAPSVEQLHLQFVIPGPQVVPPPPAYDETTVNFPKLHTYALHLRGELQSGILTAFPTITRLFINESKQPTKLHDIFDSNQRAFAGLTPDLATIVAPPKFRDPIEAFCAARLAIGIPVPKFQTQCSDECPGCNPGVRISRD</sequence>
<evidence type="ECO:0000313" key="1">
    <source>
        <dbReference type="EMBL" id="KZP04425.1"/>
    </source>
</evidence>